<evidence type="ECO:0000313" key="2">
    <source>
        <dbReference type="Proteomes" id="UP001056120"/>
    </source>
</evidence>
<dbReference type="EMBL" id="CM042018">
    <property type="protein sequence ID" value="KAI3827012.1"/>
    <property type="molecule type" value="Genomic_DNA"/>
</dbReference>
<proteinExistence type="predicted"/>
<reference evidence="2" key="1">
    <citation type="journal article" date="2022" name="Mol. Ecol. Resour.">
        <title>The genomes of chicory, endive, great burdock and yacon provide insights into Asteraceae palaeo-polyploidization history and plant inulin production.</title>
        <authorList>
            <person name="Fan W."/>
            <person name="Wang S."/>
            <person name="Wang H."/>
            <person name="Wang A."/>
            <person name="Jiang F."/>
            <person name="Liu H."/>
            <person name="Zhao H."/>
            <person name="Xu D."/>
            <person name="Zhang Y."/>
        </authorList>
    </citation>
    <scope>NUCLEOTIDE SEQUENCE [LARGE SCALE GENOMIC DNA]</scope>
    <source>
        <strain evidence="2">cv. Yunnan</strain>
    </source>
</reference>
<organism evidence="1 2">
    <name type="scientific">Smallanthus sonchifolius</name>
    <dbReference type="NCBI Taxonomy" id="185202"/>
    <lineage>
        <taxon>Eukaryota</taxon>
        <taxon>Viridiplantae</taxon>
        <taxon>Streptophyta</taxon>
        <taxon>Embryophyta</taxon>
        <taxon>Tracheophyta</taxon>
        <taxon>Spermatophyta</taxon>
        <taxon>Magnoliopsida</taxon>
        <taxon>eudicotyledons</taxon>
        <taxon>Gunneridae</taxon>
        <taxon>Pentapetalae</taxon>
        <taxon>asterids</taxon>
        <taxon>campanulids</taxon>
        <taxon>Asterales</taxon>
        <taxon>Asteraceae</taxon>
        <taxon>Asteroideae</taxon>
        <taxon>Heliantheae alliance</taxon>
        <taxon>Millerieae</taxon>
        <taxon>Smallanthus</taxon>
    </lineage>
</organism>
<accession>A0ACB9K429</accession>
<sequence length="442" mass="51230">MYVPPATSSQPEQSIDKDAKIAELEAKVATLEAQVVGLQGQVDVLKTNDDFQLKTCKDNAQTLVTQQKIIDKQQKEILVTKRGQDGSEFISEFLKNVDIPEVDVELTQFDEADKQKSPDPILVPLVSENTYVSEDETPKFYKNTRMTKEHWIEMRKTWWKEKPITPPVPDLKAINHEACSKDFIGNMKWWYVDWNTGEAVIKDKDGNILARLYDSMNLINFSRKDLETLNRKEILYSRVNYEEHMKTEDIFRRCCQGGVYHGFRTLSTCRTASLEFRSAPRWNLRFDQKIKEFGYVKNEDEPCVYRKSSGSYITFLILYVDDILIGNNVPMLPDVKSWLRKCFAMKDLGEAAYILGIKIYRDRSKRLICLSQITYFDKVIRRFSMHDSKRGSMPMAPGTILNNKQCPQSDEEKKKMERVPYASAIGSIRYAMLCTRLDVSYA</sequence>
<reference evidence="1 2" key="2">
    <citation type="journal article" date="2022" name="Mol. Ecol. Resour.">
        <title>The genomes of chicory, endive, great burdock and yacon provide insights into Asteraceae paleo-polyploidization history and plant inulin production.</title>
        <authorList>
            <person name="Fan W."/>
            <person name="Wang S."/>
            <person name="Wang H."/>
            <person name="Wang A."/>
            <person name="Jiang F."/>
            <person name="Liu H."/>
            <person name="Zhao H."/>
            <person name="Xu D."/>
            <person name="Zhang Y."/>
        </authorList>
    </citation>
    <scope>NUCLEOTIDE SEQUENCE [LARGE SCALE GENOMIC DNA]</scope>
    <source>
        <strain evidence="2">cv. Yunnan</strain>
        <tissue evidence="1">Leaves</tissue>
    </source>
</reference>
<evidence type="ECO:0000313" key="1">
    <source>
        <dbReference type="EMBL" id="KAI3827012.1"/>
    </source>
</evidence>
<name>A0ACB9K429_9ASTR</name>
<dbReference type="Proteomes" id="UP001056120">
    <property type="component" value="Linkage Group LG01"/>
</dbReference>
<keyword evidence="2" id="KW-1185">Reference proteome</keyword>
<protein>
    <submittedName>
        <fullName evidence="1">Uncharacterized protein</fullName>
    </submittedName>
</protein>
<comment type="caution">
    <text evidence="1">The sequence shown here is derived from an EMBL/GenBank/DDBJ whole genome shotgun (WGS) entry which is preliminary data.</text>
</comment>
<gene>
    <name evidence="1" type="ORF">L1987_01073</name>
</gene>